<feature type="region of interest" description="Disordered" evidence="1">
    <location>
        <begin position="96"/>
        <end position="206"/>
    </location>
</feature>
<evidence type="ECO:0000256" key="2">
    <source>
        <dbReference type="SAM" id="Phobius"/>
    </source>
</evidence>
<evidence type="ECO:0000256" key="1">
    <source>
        <dbReference type="SAM" id="MobiDB-lite"/>
    </source>
</evidence>
<comment type="caution">
    <text evidence="3">The sequence shown here is derived from an EMBL/GenBank/DDBJ whole genome shotgun (WGS) entry which is preliminary data.</text>
</comment>
<name>A0AAD6TNH0_9AGAR</name>
<feature type="compositionally biased region" description="Polar residues" evidence="1">
    <location>
        <begin position="96"/>
        <end position="105"/>
    </location>
</feature>
<protein>
    <submittedName>
        <fullName evidence="3">Uncharacterized protein</fullName>
    </submittedName>
</protein>
<proteinExistence type="predicted"/>
<dbReference type="EMBL" id="JARJCN010000210">
    <property type="protein sequence ID" value="KAJ7063007.1"/>
    <property type="molecule type" value="Genomic_DNA"/>
</dbReference>
<keyword evidence="4" id="KW-1185">Reference proteome</keyword>
<keyword evidence="2" id="KW-0812">Transmembrane</keyword>
<feature type="compositionally biased region" description="Polar residues" evidence="1">
    <location>
        <begin position="358"/>
        <end position="374"/>
    </location>
</feature>
<feature type="compositionally biased region" description="Low complexity" evidence="1">
    <location>
        <begin position="182"/>
        <end position="191"/>
    </location>
</feature>
<feature type="region of interest" description="Disordered" evidence="1">
    <location>
        <begin position="348"/>
        <end position="410"/>
    </location>
</feature>
<keyword evidence="2" id="KW-1133">Transmembrane helix</keyword>
<reference evidence="3" key="1">
    <citation type="submission" date="2023-03" db="EMBL/GenBank/DDBJ databases">
        <title>Massive genome expansion in bonnet fungi (Mycena s.s.) driven by repeated elements and novel gene families across ecological guilds.</title>
        <authorList>
            <consortium name="Lawrence Berkeley National Laboratory"/>
            <person name="Harder C.B."/>
            <person name="Miyauchi S."/>
            <person name="Viragh M."/>
            <person name="Kuo A."/>
            <person name="Thoen E."/>
            <person name="Andreopoulos B."/>
            <person name="Lu D."/>
            <person name="Skrede I."/>
            <person name="Drula E."/>
            <person name="Henrissat B."/>
            <person name="Morin E."/>
            <person name="Kohler A."/>
            <person name="Barry K."/>
            <person name="LaButti K."/>
            <person name="Morin E."/>
            <person name="Salamov A."/>
            <person name="Lipzen A."/>
            <person name="Mereny Z."/>
            <person name="Hegedus B."/>
            <person name="Baldrian P."/>
            <person name="Stursova M."/>
            <person name="Weitz H."/>
            <person name="Taylor A."/>
            <person name="Grigoriev I.V."/>
            <person name="Nagy L.G."/>
            <person name="Martin F."/>
            <person name="Kauserud H."/>
        </authorList>
    </citation>
    <scope>NUCLEOTIDE SEQUENCE</scope>
    <source>
        <strain evidence="3">CBHHK173m</strain>
    </source>
</reference>
<dbReference type="AlphaFoldDB" id="A0AAD6TNH0"/>
<gene>
    <name evidence="3" type="ORF">B0H15DRAFT_1028158</name>
</gene>
<feature type="compositionally biased region" description="Low complexity" evidence="1">
    <location>
        <begin position="472"/>
        <end position="482"/>
    </location>
</feature>
<feature type="transmembrane region" description="Helical" evidence="2">
    <location>
        <begin position="564"/>
        <end position="584"/>
    </location>
</feature>
<accession>A0AAD6TNH0</accession>
<feature type="region of interest" description="Disordered" evidence="1">
    <location>
        <begin position="422"/>
        <end position="504"/>
    </location>
</feature>
<feature type="region of interest" description="Disordered" evidence="1">
    <location>
        <begin position="304"/>
        <end position="335"/>
    </location>
</feature>
<keyword evidence="2" id="KW-0472">Membrane</keyword>
<feature type="region of interest" description="Disordered" evidence="1">
    <location>
        <begin position="32"/>
        <end position="61"/>
    </location>
</feature>
<dbReference type="Proteomes" id="UP001222325">
    <property type="component" value="Unassembled WGS sequence"/>
</dbReference>
<evidence type="ECO:0000313" key="3">
    <source>
        <dbReference type="EMBL" id="KAJ7063007.1"/>
    </source>
</evidence>
<organism evidence="3 4">
    <name type="scientific">Mycena belliarum</name>
    <dbReference type="NCBI Taxonomy" id="1033014"/>
    <lineage>
        <taxon>Eukaryota</taxon>
        <taxon>Fungi</taxon>
        <taxon>Dikarya</taxon>
        <taxon>Basidiomycota</taxon>
        <taxon>Agaricomycotina</taxon>
        <taxon>Agaricomycetes</taxon>
        <taxon>Agaricomycetidae</taxon>
        <taxon>Agaricales</taxon>
        <taxon>Marasmiineae</taxon>
        <taxon>Mycenaceae</taxon>
        <taxon>Mycena</taxon>
    </lineage>
</organism>
<evidence type="ECO:0000313" key="4">
    <source>
        <dbReference type="Proteomes" id="UP001222325"/>
    </source>
</evidence>
<feature type="compositionally biased region" description="Low complexity" evidence="1">
    <location>
        <begin position="117"/>
        <end position="149"/>
    </location>
</feature>
<sequence length="587" mass="60805">MAAEQNSKKQALGVDGTHALTVTSALAAPSLANAPTNTSAPAAAPGVAPAQVPTPTTPLERKIHPDLNALVADWTPPSLRARHLYPHPHHCPSPWSTFGRNSRPQLTDFGPGAADGSPAPSVAPSFSPSRPASAASASQATLSTNSQAAEGSNSGHGHDATSGTGSGLPSPASGFTFGAHSQGGRSSAPGSSAPPMPPLDHPPHSARPIRRAMRKTATPARVLAPLDAYCDSLPPKTPPRRPHGGTGRLRSAFAFTALVAVRSAATSKHGALGETNEHDAWAGRRATPNGDEGDFKFDLTRAKRAGESSSDTQVGFGSMPAVPRRGNTSESSSSTMAMELKFRAATRDIQRRHRASEASATSAGISTEPRVQSGGTLGSARPRMSTARRTQPTPLSLPPHAPARPRGARPPVQAVRLDSRVGVAAEQGPGPAHPRASGTSSRPSMPRRARSTMSGASVSLSALVTRARRPPAARTSCAGPARARGRRGGGLCSRAPAGRGRRAGEPRARVVFLRRVRALPAVVGGRLRACAAGAAGPGEKWEGQVGDDVQREYDARTWRTRCRVMAGVSVVTYVPFIVLVAVFVPRA</sequence>
<feature type="compositionally biased region" description="Low complexity" evidence="1">
    <location>
        <begin position="32"/>
        <end position="58"/>
    </location>
</feature>